<evidence type="ECO:0000313" key="2">
    <source>
        <dbReference type="Proteomes" id="UP000054988"/>
    </source>
</evidence>
<dbReference type="EMBL" id="LATX01002226">
    <property type="protein sequence ID" value="KTB32471.1"/>
    <property type="molecule type" value="Genomic_DNA"/>
</dbReference>
<comment type="caution">
    <text evidence="1">The sequence shown here is derived from an EMBL/GenBank/DDBJ whole genome shotgun (WGS) entry which is preliminary data.</text>
</comment>
<name>A0A0W0F802_MONRR</name>
<dbReference type="Proteomes" id="UP000054988">
    <property type="component" value="Unassembled WGS sequence"/>
</dbReference>
<dbReference type="AlphaFoldDB" id="A0A0W0F802"/>
<sequence>MLLPEPRGKSGFEDNQCSLSSRRVNQIAFQSESFCAHDDDNEDMRLWLLERITQYVFASTSDIRGIGIGEDVKMKGYPTFTQNTLVEFVCPTRARKPSFLNFDHVEGCWSPPHTFAPVSVRTFHSSGSNLADTNSLDAKTLSLFRVLREVWAHLGGNYWPTEKWWKEFAIALSVLVVSALASKACSMYEPRDLIPEKEQSLVNRTFVYVGAGLALTAIYTREFLKGEVMSRYPRDTLYAIRTQKSANANKHVEQGLLWVMVFSEVTPQY</sequence>
<evidence type="ECO:0000313" key="1">
    <source>
        <dbReference type="EMBL" id="KTB32471.1"/>
    </source>
</evidence>
<proteinExistence type="predicted"/>
<organism evidence="1 2">
    <name type="scientific">Moniliophthora roreri</name>
    <name type="common">Frosty pod rot fungus</name>
    <name type="synonym">Monilia roreri</name>
    <dbReference type="NCBI Taxonomy" id="221103"/>
    <lineage>
        <taxon>Eukaryota</taxon>
        <taxon>Fungi</taxon>
        <taxon>Dikarya</taxon>
        <taxon>Basidiomycota</taxon>
        <taxon>Agaricomycotina</taxon>
        <taxon>Agaricomycetes</taxon>
        <taxon>Agaricomycetidae</taxon>
        <taxon>Agaricales</taxon>
        <taxon>Marasmiineae</taxon>
        <taxon>Marasmiaceae</taxon>
        <taxon>Moniliophthora</taxon>
    </lineage>
</organism>
<accession>A0A0W0F802</accession>
<protein>
    <submittedName>
        <fullName evidence="1">Uncharacterized protein</fullName>
    </submittedName>
</protein>
<gene>
    <name evidence="1" type="ORF">WG66_14997</name>
</gene>
<reference evidence="1 2" key="1">
    <citation type="submission" date="2015-12" db="EMBL/GenBank/DDBJ databases">
        <title>Draft genome sequence of Moniliophthora roreri, the causal agent of frosty pod rot of cacao.</title>
        <authorList>
            <person name="Aime M.C."/>
            <person name="Diaz-Valderrama J.R."/>
            <person name="Kijpornyongpan T."/>
            <person name="Phillips-Mora W."/>
        </authorList>
    </citation>
    <scope>NUCLEOTIDE SEQUENCE [LARGE SCALE GENOMIC DNA]</scope>
    <source>
        <strain evidence="1 2">MCA 2952</strain>
    </source>
</reference>